<accession>E8LJ95</accession>
<gene>
    <name evidence="1" type="ORF">HMPREF9444_00794</name>
</gene>
<sequence length="39" mass="4641">MIFCKIKEKALAEYTEFNKTQKITSDFDKEVNRMLKANN</sequence>
<dbReference type="STRING" id="762983.HMPREF9444_00794"/>
<keyword evidence="2" id="KW-1185">Reference proteome</keyword>
<comment type="caution">
    <text evidence="1">The sequence shown here is derived from an EMBL/GenBank/DDBJ whole genome shotgun (WGS) entry which is preliminary data.</text>
</comment>
<organism evidence="1 2">
    <name type="scientific">Succinatimonas hippei (strain DSM 22608 / JCM 16073 / KCTC 15190 / YIT 12066)</name>
    <dbReference type="NCBI Taxonomy" id="762983"/>
    <lineage>
        <taxon>Bacteria</taxon>
        <taxon>Pseudomonadati</taxon>
        <taxon>Pseudomonadota</taxon>
        <taxon>Gammaproteobacteria</taxon>
        <taxon>Aeromonadales</taxon>
        <taxon>Succinivibrionaceae</taxon>
        <taxon>Succinatimonas</taxon>
    </lineage>
</organism>
<evidence type="ECO:0000313" key="2">
    <source>
        <dbReference type="Proteomes" id="UP000018458"/>
    </source>
</evidence>
<protein>
    <submittedName>
        <fullName evidence="1">Uncharacterized protein</fullName>
    </submittedName>
</protein>
<name>E8LJ95_SUCHY</name>
<dbReference type="EMBL" id="AEVO01000036">
    <property type="protein sequence ID" value="EFY07425.1"/>
    <property type="molecule type" value="Genomic_DNA"/>
</dbReference>
<reference evidence="1 2" key="1">
    <citation type="submission" date="2011-01" db="EMBL/GenBank/DDBJ databases">
        <authorList>
            <person name="Weinstock G."/>
            <person name="Sodergren E."/>
            <person name="Clifton S."/>
            <person name="Fulton L."/>
            <person name="Fulton B."/>
            <person name="Courtney L."/>
            <person name="Fronick C."/>
            <person name="Harrison M."/>
            <person name="Strong C."/>
            <person name="Farmer C."/>
            <person name="Delahaunty K."/>
            <person name="Markovic C."/>
            <person name="Hall O."/>
            <person name="Minx P."/>
            <person name="Tomlinson C."/>
            <person name="Mitreva M."/>
            <person name="Hou S."/>
            <person name="Chen J."/>
            <person name="Wollam A."/>
            <person name="Pepin K.H."/>
            <person name="Johnson M."/>
            <person name="Bhonagiri V."/>
            <person name="Zhang X."/>
            <person name="Suruliraj S."/>
            <person name="Warren W."/>
            <person name="Chinwalla A."/>
            <person name="Mardis E.R."/>
            <person name="Wilson R.K."/>
        </authorList>
    </citation>
    <scope>NUCLEOTIDE SEQUENCE [LARGE SCALE GENOMIC DNA]</scope>
    <source>
        <strain evidence="2">DSM 22608 / JCM 16073 / KCTC 15190 / YIT 12066</strain>
    </source>
</reference>
<dbReference type="Proteomes" id="UP000018458">
    <property type="component" value="Unassembled WGS sequence"/>
</dbReference>
<evidence type="ECO:0000313" key="1">
    <source>
        <dbReference type="EMBL" id="EFY07425.1"/>
    </source>
</evidence>
<proteinExistence type="predicted"/>
<dbReference type="AlphaFoldDB" id="E8LJ95"/>
<dbReference type="HOGENOM" id="CLU_3318066_0_0_6"/>